<evidence type="ECO:0000256" key="1">
    <source>
        <dbReference type="SAM" id="SignalP"/>
    </source>
</evidence>
<dbReference type="Gene3D" id="2.160.20.120">
    <property type="match status" value="1"/>
</dbReference>
<feature type="signal peptide" evidence="1">
    <location>
        <begin position="1"/>
        <end position="21"/>
    </location>
</feature>
<gene>
    <name evidence="2" type="ORF">IU514_10945</name>
</gene>
<keyword evidence="3" id="KW-1185">Reference proteome</keyword>
<comment type="caution">
    <text evidence="2">The sequence shown here is derived from an EMBL/GenBank/DDBJ whole genome shotgun (WGS) entry which is preliminary data.</text>
</comment>
<dbReference type="RefSeq" id="WP_194931135.1">
    <property type="nucleotide sequence ID" value="NZ_JADLZT010000005.1"/>
</dbReference>
<evidence type="ECO:0000313" key="2">
    <source>
        <dbReference type="EMBL" id="MBF6024545.1"/>
    </source>
</evidence>
<keyword evidence="1" id="KW-0732">Signal</keyword>
<dbReference type="EMBL" id="JADLZT010000005">
    <property type="protein sequence ID" value="MBF6024545.1"/>
    <property type="molecule type" value="Genomic_DNA"/>
</dbReference>
<evidence type="ECO:0008006" key="4">
    <source>
        <dbReference type="Google" id="ProtNLM"/>
    </source>
</evidence>
<protein>
    <recommendedName>
        <fullName evidence="4">Adhesin domain-containing protein</fullName>
    </recommendedName>
</protein>
<feature type="chain" id="PRO_5045676241" description="Adhesin domain-containing protein" evidence="1">
    <location>
        <begin position="22"/>
        <end position="275"/>
    </location>
</feature>
<organism evidence="2 3">
    <name type="scientific">Lysobacter niastensis</name>
    <dbReference type="NCBI Taxonomy" id="380629"/>
    <lineage>
        <taxon>Bacteria</taxon>
        <taxon>Pseudomonadati</taxon>
        <taxon>Pseudomonadota</taxon>
        <taxon>Gammaproteobacteria</taxon>
        <taxon>Lysobacterales</taxon>
        <taxon>Lysobacteraceae</taxon>
        <taxon>Lysobacter</taxon>
    </lineage>
</organism>
<dbReference type="Proteomes" id="UP001429984">
    <property type="component" value="Unassembled WGS sequence"/>
</dbReference>
<sequence>MHKMLPALALALPLAAPLALAWQSAAAQDHHCKHSQPRNLTLDLAGVKAVVFEIGPHDLRVDASATARPGIQGRACSSDAQQLELLSLTQERQGEKLVVRAERKQIENGFFKDTASLGQYLFGNHYAYLTLEAQIPEGMPVQLKVGSGDAVVTGAASLSADVGSGDVRASRIRGLVAAEVGSGDIELDDIGELRVVSVGSGDLEARRIAHGAQVDQIGSGDVGLQGVGGNVQVGSIGSGNLDVRDVRGTLSVRSVGSGSIDHDIVAGAVSLPGQH</sequence>
<evidence type="ECO:0000313" key="3">
    <source>
        <dbReference type="Proteomes" id="UP001429984"/>
    </source>
</evidence>
<reference evidence="2 3" key="1">
    <citation type="submission" date="2020-11" db="EMBL/GenBank/DDBJ databases">
        <title>Draft Genome Sequence and Secondary Metabolite Biosynthetic Potential of the Lysobacter niastensis Type strain DSM 18481.</title>
        <authorList>
            <person name="Turrini P."/>
            <person name="Artuso I."/>
            <person name="Tescari M."/>
            <person name="Lugli G.A."/>
            <person name="Frangipani E."/>
            <person name="Ventura M."/>
            <person name="Visca P."/>
        </authorList>
    </citation>
    <scope>NUCLEOTIDE SEQUENCE [LARGE SCALE GENOMIC DNA]</scope>
    <source>
        <strain evidence="2 3">DSM 18481</strain>
    </source>
</reference>
<name>A0ABS0B6A4_9GAMM</name>
<accession>A0ABS0B6A4</accession>
<proteinExistence type="predicted"/>